<reference evidence="12 13" key="1">
    <citation type="submission" date="2020-08" db="EMBL/GenBank/DDBJ databases">
        <title>Streptomycin resistant and MDR strain, P. mexicana.</title>
        <authorList>
            <person name="Ganesh-kumar S."/>
            <person name="Zhe T."/>
            <person name="Yu Z."/>
            <person name="Min Y."/>
        </authorList>
    </citation>
    <scope>NUCLEOTIDE SEQUENCE [LARGE SCALE GENOMIC DNA]</scope>
    <source>
        <strain evidence="12 13">GTZY</strain>
    </source>
</reference>
<evidence type="ECO:0000313" key="12">
    <source>
        <dbReference type="EMBL" id="QND79429.1"/>
    </source>
</evidence>
<dbReference type="PANTHER" id="PTHR43126:SF1">
    <property type="entry name" value="D-ALANYL-D-ALANINE DIPEPTIDASE"/>
    <property type="match status" value="1"/>
</dbReference>
<feature type="binding site" evidence="9">
    <location>
        <position position="638"/>
    </location>
    <ligand>
        <name>Zn(2+)</name>
        <dbReference type="ChEBI" id="CHEBI:29105"/>
        <note>catalytic</note>
    </ligand>
</feature>
<feature type="binding site" evidence="9">
    <location>
        <position position="645"/>
    </location>
    <ligand>
        <name>Zn(2+)</name>
        <dbReference type="ChEBI" id="CHEBI:29105"/>
        <note>catalytic</note>
    </ligand>
</feature>
<evidence type="ECO:0000259" key="11">
    <source>
        <dbReference type="Pfam" id="PF11954"/>
    </source>
</evidence>
<evidence type="ECO:0000259" key="10">
    <source>
        <dbReference type="Pfam" id="PF00144"/>
    </source>
</evidence>
<dbReference type="Proteomes" id="UP000515506">
    <property type="component" value="Chromosome"/>
</dbReference>
<dbReference type="Pfam" id="PF00144">
    <property type="entry name" value="Beta-lactamase"/>
    <property type="match status" value="1"/>
</dbReference>
<feature type="domain" description="Peptidase S12 Pab87-related C-terminal" evidence="11">
    <location>
        <begin position="402"/>
        <end position="503"/>
    </location>
</feature>
<comment type="cofactor">
    <cofactor evidence="9">
        <name>Zn(2+)</name>
        <dbReference type="ChEBI" id="CHEBI:29105"/>
    </cofactor>
    <text evidence="9">Binds 1 zinc ion per subunit.</text>
</comment>
<dbReference type="HAMAP" id="MF_01924">
    <property type="entry name" value="A_A_dipeptidase"/>
    <property type="match status" value="1"/>
</dbReference>
<dbReference type="GO" id="GO:0016787">
    <property type="term" value="F:hydrolase activity"/>
    <property type="evidence" value="ECO:0007669"/>
    <property type="project" value="UniProtKB-KW"/>
</dbReference>
<comment type="catalytic activity">
    <reaction evidence="1 9">
        <text>D-alanyl-D-alanine + H2O = 2 D-alanine</text>
        <dbReference type="Rhea" id="RHEA:20661"/>
        <dbReference type="ChEBI" id="CHEBI:15377"/>
        <dbReference type="ChEBI" id="CHEBI:57416"/>
        <dbReference type="ChEBI" id="CHEBI:57822"/>
        <dbReference type="EC" id="3.4.13.22"/>
    </reaction>
</comment>
<dbReference type="Gene3D" id="3.30.1380.10">
    <property type="match status" value="1"/>
</dbReference>
<name>A0ABX6RBR0_PSEMX</name>
<keyword evidence="4 9" id="KW-0378">Hydrolase</keyword>
<dbReference type="InterPro" id="IPR001466">
    <property type="entry name" value="Beta-lactam-related"/>
</dbReference>
<dbReference type="EC" id="3.4.13.22" evidence="9"/>
<feature type="binding site" evidence="9">
    <location>
        <position position="708"/>
    </location>
    <ligand>
        <name>Zn(2+)</name>
        <dbReference type="ChEBI" id="CHEBI:29105"/>
        <note>catalytic</note>
    </ligand>
</feature>
<evidence type="ECO:0000256" key="5">
    <source>
        <dbReference type="ARBA" id="ARBA00022833"/>
    </source>
</evidence>
<dbReference type="InterPro" id="IPR012338">
    <property type="entry name" value="Beta-lactam/transpept-like"/>
</dbReference>
<dbReference type="SUPFAM" id="SSF55166">
    <property type="entry name" value="Hedgehog/DD-peptidase"/>
    <property type="match status" value="1"/>
</dbReference>
<dbReference type="Gene3D" id="3.40.710.10">
    <property type="entry name" value="DD-peptidase/beta-lactamase superfamily"/>
    <property type="match status" value="1"/>
</dbReference>
<dbReference type="PANTHER" id="PTHR43126">
    <property type="entry name" value="D-ALANYL-D-ALANINE DIPEPTIDASE"/>
    <property type="match status" value="1"/>
</dbReference>
<feature type="domain" description="Beta-lactamase-related" evidence="10">
    <location>
        <begin position="21"/>
        <end position="355"/>
    </location>
</feature>
<evidence type="ECO:0000256" key="9">
    <source>
        <dbReference type="HAMAP-Rule" id="MF_01924"/>
    </source>
</evidence>
<sequence>MFTVTAEAYATETASLRAERDAAFDATFERYKLPGLAVGVVRDGQVVYQRTAGERVAGSGERIDAATLFKIASNSKAMTAGVLARLVDAGRLKWDDPVTKHLPQFRMHDPWVTQQMQVRDLLIHNSGLGLGAGDLMLWPEPNRFTRADIIAGLQHLKPTHSFRAAYAYDNLLYVVAGEVAAAAGGVPYEELVKRELFQPLGLSRCQVGEWNRAEVGNVAQPHMRTPQGNRVIREDETIVPNVTSMAAGGIRCSLDDMLSWMRMWLSPEAQPTWLSPAQRRAVWTAHMPMPVSARMRAWDNSHFSAYGYGWRLSDVDGAWKVAHTGTLAGMYSSVILLPDQRTGIVILINGEGEAARTVLGQVLTKQITRPGETHSVAHYAALLDEERAGERAAKPKPDTRHRSPATTAALSAWTGRYRDPWFGDATVCAQGDRVRFASARSPMLTGTVMQVDARWLVDWDDDSVDAEPWLHFSADAGSTTLALSHVDPEADFSYDYQDLAFTRVAACDAAATTKVDVSPATDAASAGLVDVAPLAKGVRLDMRYAGTANFTGARVPGYEANTCLLLAPVAQALAKVQADVQREGLSLKLFDCYRPVRSVKHFVAWARDAADQRTKPAFYPNVEKAALLDGYIAETSGHSRGATLDLTLTRCERGACVDLDMGTPFDFFDPRANTAHADLSPAQKANRARLLDAMARHGFHNYPMEWWHFTFRPEPSPQTAYDVPIQ</sequence>
<comment type="function">
    <text evidence="9">Catalyzes hydrolysis of the D-alanyl-D-alanine dipeptide.</text>
</comment>
<keyword evidence="3 9" id="KW-0479">Metal-binding</keyword>
<dbReference type="Pfam" id="PF01427">
    <property type="entry name" value="Peptidase_M15"/>
    <property type="match status" value="1"/>
</dbReference>
<keyword evidence="8" id="KW-0961">Cell wall biogenesis/degradation</keyword>
<keyword evidence="6 9" id="KW-0224">Dipeptidase</keyword>
<proteinExistence type="inferred from homology"/>
<dbReference type="SUPFAM" id="SSF56601">
    <property type="entry name" value="beta-lactamase/transpeptidase-like"/>
    <property type="match status" value="1"/>
</dbReference>
<evidence type="ECO:0000313" key="13">
    <source>
        <dbReference type="Proteomes" id="UP000515506"/>
    </source>
</evidence>
<comment type="similarity">
    <text evidence="9">Belongs to the peptidase M15D family.</text>
</comment>
<keyword evidence="7 9" id="KW-0482">Metalloprotease</keyword>
<evidence type="ECO:0000256" key="7">
    <source>
        <dbReference type="ARBA" id="ARBA00023049"/>
    </source>
</evidence>
<keyword evidence="5 9" id="KW-0862">Zinc</keyword>
<dbReference type="Gene3D" id="2.40.128.600">
    <property type="match status" value="1"/>
</dbReference>
<feature type="site" description="Transition state stabilizer" evidence="9">
    <location>
        <position position="594"/>
    </location>
</feature>
<evidence type="ECO:0000256" key="1">
    <source>
        <dbReference type="ARBA" id="ARBA00001362"/>
    </source>
</evidence>
<evidence type="ECO:0000256" key="3">
    <source>
        <dbReference type="ARBA" id="ARBA00022723"/>
    </source>
</evidence>
<evidence type="ECO:0000256" key="4">
    <source>
        <dbReference type="ARBA" id="ARBA00022801"/>
    </source>
</evidence>
<gene>
    <name evidence="9" type="primary">ddpX</name>
    <name evidence="12" type="ORF">H4W19_13860</name>
</gene>
<keyword evidence="2 9" id="KW-0645">Protease</keyword>
<feature type="active site" description="Proton donor/acceptor" evidence="9">
    <location>
        <position position="705"/>
    </location>
</feature>
<organism evidence="12 13">
    <name type="scientific">Pseudoxanthomonas mexicana</name>
    <dbReference type="NCBI Taxonomy" id="128785"/>
    <lineage>
        <taxon>Bacteria</taxon>
        <taxon>Pseudomonadati</taxon>
        <taxon>Pseudomonadota</taxon>
        <taxon>Gammaproteobacteria</taxon>
        <taxon>Lysobacterales</taxon>
        <taxon>Lysobacteraceae</taxon>
        <taxon>Pseudoxanthomonas</taxon>
    </lineage>
</organism>
<dbReference type="InterPro" id="IPR000755">
    <property type="entry name" value="A_A_dipeptidase"/>
</dbReference>
<dbReference type="InterPro" id="IPR021860">
    <property type="entry name" value="Peptidase_S12_Pab87-rel_C"/>
</dbReference>
<dbReference type="Pfam" id="PF11954">
    <property type="entry name" value="DUF3471"/>
    <property type="match status" value="1"/>
</dbReference>
<dbReference type="EMBL" id="CP060028">
    <property type="protein sequence ID" value="QND79429.1"/>
    <property type="molecule type" value="Genomic_DNA"/>
</dbReference>
<keyword evidence="13" id="KW-1185">Reference proteome</keyword>
<protein>
    <recommendedName>
        <fullName evidence="9">D-alanyl-D-alanine dipeptidase</fullName>
        <shortName evidence="9">D-Ala-D-Ala dipeptidase</shortName>
        <ecNumber evidence="9">3.4.13.22</ecNumber>
    </recommendedName>
</protein>
<accession>A0ABX6RBR0</accession>
<evidence type="ECO:0000256" key="8">
    <source>
        <dbReference type="ARBA" id="ARBA00023316"/>
    </source>
</evidence>
<evidence type="ECO:0000256" key="2">
    <source>
        <dbReference type="ARBA" id="ARBA00022670"/>
    </source>
</evidence>
<dbReference type="CDD" id="cd14817">
    <property type="entry name" value="D-Ala-D-Ala_dipeptidase_VanX"/>
    <property type="match status" value="1"/>
</dbReference>
<dbReference type="InterPro" id="IPR009045">
    <property type="entry name" value="Zn_M74/Hedgehog-like"/>
</dbReference>
<evidence type="ECO:0000256" key="6">
    <source>
        <dbReference type="ARBA" id="ARBA00022997"/>
    </source>
</evidence>